<reference evidence="1" key="1">
    <citation type="submission" date="2018-05" db="EMBL/GenBank/DDBJ databases">
        <authorList>
            <person name="Lanie J.A."/>
            <person name="Ng W.-L."/>
            <person name="Kazmierczak K.M."/>
            <person name="Andrzejewski T.M."/>
            <person name="Davidsen T.M."/>
            <person name="Wayne K.J."/>
            <person name="Tettelin H."/>
            <person name="Glass J.I."/>
            <person name="Rusch D."/>
            <person name="Podicherti R."/>
            <person name="Tsui H.-C.T."/>
            <person name="Winkler M.E."/>
        </authorList>
    </citation>
    <scope>NUCLEOTIDE SEQUENCE</scope>
</reference>
<gene>
    <name evidence="1" type="ORF">METZ01_LOCUS302154</name>
</gene>
<dbReference type="EMBL" id="UINC01094232">
    <property type="protein sequence ID" value="SVC49300.1"/>
    <property type="molecule type" value="Genomic_DNA"/>
</dbReference>
<proteinExistence type="predicted"/>
<accession>A0A382MKY6</accession>
<evidence type="ECO:0000313" key="1">
    <source>
        <dbReference type="EMBL" id="SVC49300.1"/>
    </source>
</evidence>
<protein>
    <submittedName>
        <fullName evidence="1">Uncharacterized protein</fullName>
    </submittedName>
</protein>
<sequence>MANDVKVLKLITGEEVITRVSEERSDLITLDKPMTLQMLPPNTSTGQVGFAMVPWMKAAKNNKATISIDHVLVTDEASDQTEKNYLQVITGLSL</sequence>
<name>A0A382MKY6_9ZZZZ</name>
<organism evidence="1">
    <name type="scientific">marine metagenome</name>
    <dbReference type="NCBI Taxonomy" id="408172"/>
    <lineage>
        <taxon>unclassified sequences</taxon>
        <taxon>metagenomes</taxon>
        <taxon>ecological metagenomes</taxon>
    </lineage>
</organism>
<dbReference type="AlphaFoldDB" id="A0A382MKY6"/>
<dbReference type="Gene3D" id="2.30.30.100">
    <property type="match status" value="1"/>
</dbReference>